<dbReference type="AlphaFoldDB" id="A0A076N6T2"/>
<dbReference type="STRING" id="1068978.AMETH_5585"/>
<dbReference type="PATRIC" id="fig|1068978.7.peg.6002"/>
<dbReference type="PRINTS" id="PR00368">
    <property type="entry name" value="FADPNR"/>
</dbReference>
<dbReference type="InterPro" id="IPR050097">
    <property type="entry name" value="Ferredoxin-NADP_redctase_2"/>
</dbReference>
<organism evidence="5 6">
    <name type="scientific">Amycolatopsis methanolica 239</name>
    <dbReference type="NCBI Taxonomy" id="1068978"/>
    <lineage>
        <taxon>Bacteria</taxon>
        <taxon>Bacillati</taxon>
        <taxon>Actinomycetota</taxon>
        <taxon>Actinomycetes</taxon>
        <taxon>Pseudonocardiales</taxon>
        <taxon>Pseudonocardiaceae</taxon>
        <taxon>Amycolatopsis</taxon>
        <taxon>Amycolatopsis methanolica group</taxon>
    </lineage>
</organism>
<dbReference type="InterPro" id="IPR023753">
    <property type="entry name" value="FAD/NAD-binding_dom"/>
</dbReference>
<dbReference type="OrthoDB" id="9786503at2"/>
<dbReference type="EMBL" id="CP009110">
    <property type="protein sequence ID" value="AIJ25677.1"/>
    <property type="molecule type" value="Genomic_DNA"/>
</dbReference>
<keyword evidence="1" id="KW-0285">Flavoprotein</keyword>
<sequence length="337" mass="35117">MDEKYDVVVVGGGAAGLAGALALARARRSVLVVDAGDPRNARAGHVHNYLGRESTPPAELVAIGRDEVTGYGGEIVTGTVTGAERTADGFDVTLDDGRQVRARRLLVTTGLVDELPDIDGVADRFGRDVLHCPYCHGWEARDQAIGVIGGNPMAVHAALLWRQLSADLTLFRHQAPELTHEQREELAARGIRVVEGEVAAVEVHDDRLTGVRMRSGEVVPRQVAVVAPRFTARAGLLTALGLEVSEQVVQGHVIGSYIAADPTGATTVRGVWVAGNVANVTAQVIVSASGGLTAGAAINADLVAEDTRAAVAAHRAGVFAAEGDVSELVGGARRHGI</sequence>
<dbReference type="Pfam" id="PF07992">
    <property type="entry name" value="Pyr_redox_2"/>
    <property type="match status" value="1"/>
</dbReference>
<evidence type="ECO:0000256" key="1">
    <source>
        <dbReference type="ARBA" id="ARBA00022630"/>
    </source>
</evidence>
<reference evidence="5 6" key="1">
    <citation type="submission" date="2014-07" db="EMBL/GenBank/DDBJ databases">
        <title>Whole Genome Sequence of the Amycolatopsis methanolica 239.</title>
        <authorList>
            <person name="Tang B."/>
        </authorList>
    </citation>
    <scope>NUCLEOTIDE SEQUENCE [LARGE SCALE GENOMIC DNA]</scope>
    <source>
        <strain evidence="5 6">239</strain>
    </source>
</reference>
<evidence type="ECO:0000313" key="5">
    <source>
        <dbReference type="EMBL" id="AIJ25677.1"/>
    </source>
</evidence>
<proteinExistence type="predicted"/>
<dbReference type="PRINTS" id="PR00469">
    <property type="entry name" value="PNDRDTASEII"/>
</dbReference>
<dbReference type="SUPFAM" id="SSF51905">
    <property type="entry name" value="FAD/NAD(P)-binding domain"/>
    <property type="match status" value="1"/>
</dbReference>
<name>A0A076N6T2_AMYME</name>
<evidence type="ECO:0000256" key="3">
    <source>
        <dbReference type="ARBA" id="ARBA00048132"/>
    </source>
</evidence>
<dbReference type="PANTHER" id="PTHR48105">
    <property type="entry name" value="THIOREDOXIN REDUCTASE 1-RELATED-RELATED"/>
    <property type="match status" value="1"/>
</dbReference>
<evidence type="ECO:0000313" key="6">
    <source>
        <dbReference type="Proteomes" id="UP000062973"/>
    </source>
</evidence>
<protein>
    <submittedName>
        <fullName evidence="5">Fumarate reductase/succinate dehydrogenase flavoprotein domain-containing protein</fullName>
    </submittedName>
</protein>
<dbReference type="Proteomes" id="UP000062973">
    <property type="component" value="Chromosome"/>
</dbReference>
<keyword evidence="2" id="KW-0560">Oxidoreductase</keyword>
<dbReference type="InterPro" id="IPR036188">
    <property type="entry name" value="FAD/NAD-bd_sf"/>
</dbReference>
<dbReference type="Gene3D" id="3.50.50.60">
    <property type="entry name" value="FAD/NAD(P)-binding domain"/>
    <property type="match status" value="2"/>
</dbReference>
<comment type="catalytic activity">
    <reaction evidence="3">
        <text>[thioredoxin]-dithiol + NADP(+) = [thioredoxin]-disulfide + NADPH + H(+)</text>
        <dbReference type="Rhea" id="RHEA:20345"/>
        <dbReference type="Rhea" id="RHEA-COMP:10698"/>
        <dbReference type="Rhea" id="RHEA-COMP:10700"/>
        <dbReference type="ChEBI" id="CHEBI:15378"/>
        <dbReference type="ChEBI" id="CHEBI:29950"/>
        <dbReference type="ChEBI" id="CHEBI:50058"/>
        <dbReference type="ChEBI" id="CHEBI:57783"/>
        <dbReference type="ChEBI" id="CHEBI:58349"/>
        <dbReference type="EC" id="1.8.1.9"/>
    </reaction>
</comment>
<feature type="domain" description="FAD/NAD(P)-binding" evidence="4">
    <location>
        <begin position="5"/>
        <end position="288"/>
    </location>
</feature>
<gene>
    <name evidence="5" type="primary">trxB</name>
    <name evidence="5" type="ORF">AMETH_5585</name>
</gene>
<dbReference type="eggNOG" id="COG0492">
    <property type="taxonomic scope" value="Bacteria"/>
</dbReference>
<evidence type="ECO:0000259" key="4">
    <source>
        <dbReference type="Pfam" id="PF07992"/>
    </source>
</evidence>
<dbReference type="RefSeq" id="WP_017984515.1">
    <property type="nucleotide sequence ID" value="NZ_AQUL01000001.1"/>
</dbReference>
<keyword evidence="6" id="KW-1185">Reference proteome</keyword>
<dbReference type="HOGENOM" id="CLU_031864_5_0_11"/>
<accession>A0A076N6T2</accession>
<evidence type="ECO:0000256" key="2">
    <source>
        <dbReference type="ARBA" id="ARBA00023002"/>
    </source>
</evidence>
<dbReference type="KEGG" id="amq:AMETH_5585"/>
<dbReference type="GO" id="GO:0004791">
    <property type="term" value="F:thioredoxin-disulfide reductase (NADPH) activity"/>
    <property type="evidence" value="ECO:0007669"/>
    <property type="project" value="UniProtKB-EC"/>
</dbReference>